<evidence type="ECO:0000256" key="1">
    <source>
        <dbReference type="SAM" id="MobiDB-lite"/>
    </source>
</evidence>
<dbReference type="AlphaFoldDB" id="A0A484L9J6"/>
<dbReference type="Proteomes" id="UP000595140">
    <property type="component" value="Unassembled WGS sequence"/>
</dbReference>
<keyword evidence="4" id="KW-1185">Reference proteome</keyword>
<proteinExistence type="predicted"/>
<feature type="compositionally biased region" description="Polar residues" evidence="1">
    <location>
        <begin position="17"/>
        <end position="42"/>
    </location>
</feature>
<reference evidence="3 4" key="1">
    <citation type="submission" date="2018-04" db="EMBL/GenBank/DDBJ databases">
        <authorList>
            <person name="Vogel A."/>
        </authorList>
    </citation>
    <scope>NUCLEOTIDE SEQUENCE [LARGE SCALE GENOMIC DNA]</scope>
</reference>
<dbReference type="PANTHER" id="PTHR33233:SF17">
    <property type="entry name" value="DUF4283 DOMAIN-CONTAINING PROTEIN"/>
    <property type="match status" value="1"/>
</dbReference>
<dbReference type="PANTHER" id="PTHR33233">
    <property type="entry name" value="ENDONUCLEASE/EXONUCLEASE/PHOSPHATASE"/>
    <property type="match status" value="1"/>
</dbReference>
<protein>
    <recommendedName>
        <fullName evidence="2">DUF4283 domain-containing protein</fullName>
    </recommendedName>
</protein>
<gene>
    <name evidence="3" type="ORF">CCAM_LOCUS14690</name>
</gene>
<feature type="compositionally biased region" description="Basic residues" evidence="1">
    <location>
        <begin position="1"/>
        <end position="16"/>
    </location>
</feature>
<dbReference type="InterPro" id="IPR025558">
    <property type="entry name" value="DUF4283"/>
</dbReference>
<evidence type="ECO:0000259" key="2">
    <source>
        <dbReference type="Pfam" id="PF14111"/>
    </source>
</evidence>
<organism evidence="3 4">
    <name type="scientific">Cuscuta campestris</name>
    <dbReference type="NCBI Taxonomy" id="132261"/>
    <lineage>
        <taxon>Eukaryota</taxon>
        <taxon>Viridiplantae</taxon>
        <taxon>Streptophyta</taxon>
        <taxon>Embryophyta</taxon>
        <taxon>Tracheophyta</taxon>
        <taxon>Spermatophyta</taxon>
        <taxon>Magnoliopsida</taxon>
        <taxon>eudicotyledons</taxon>
        <taxon>Gunneridae</taxon>
        <taxon>Pentapetalae</taxon>
        <taxon>asterids</taxon>
        <taxon>lamiids</taxon>
        <taxon>Solanales</taxon>
        <taxon>Convolvulaceae</taxon>
        <taxon>Cuscuteae</taxon>
        <taxon>Cuscuta</taxon>
        <taxon>Cuscuta subgen. Grammica</taxon>
        <taxon>Cuscuta sect. Cleistogrammica</taxon>
    </lineage>
</organism>
<dbReference type="EMBL" id="OOIL02001116">
    <property type="protein sequence ID" value="VFQ72914.1"/>
    <property type="molecule type" value="Genomic_DNA"/>
</dbReference>
<dbReference type="Pfam" id="PF14111">
    <property type="entry name" value="DUF4283"/>
    <property type="match status" value="1"/>
</dbReference>
<sequence length="216" mass="24801">MTARKRGRPRKKKSKTTYKLQSGLETPCTGESTAGKNATPMSDSVLVPNTLDVCKSRSILLCNEEEKLNSEMKKQKPEEAQVKTYAEIVGKTEILESELKYVQTEELNGTKIARLTKEDVIEMDNYWNAAAVCCVLGANPPLKVMDGFIRRIWKDFKITEIAILREGQFVVNFEQKEDRDEIVKRKYYFMDNKPVLVQKYNPGMKIRLEELTDIPI</sequence>
<name>A0A484L9J6_9ASTE</name>
<feature type="domain" description="DUF4283" evidence="2">
    <location>
        <begin position="127"/>
        <end position="205"/>
    </location>
</feature>
<dbReference type="OrthoDB" id="1751344at2759"/>
<accession>A0A484L9J6</accession>
<evidence type="ECO:0000313" key="4">
    <source>
        <dbReference type="Proteomes" id="UP000595140"/>
    </source>
</evidence>
<evidence type="ECO:0000313" key="3">
    <source>
        <dbReference type="EMBL" id="VFQ72914.1"/>
    </source>
</evidence>
<feature type="region of interest" description="Disordered" evidence="1">
    <location>
        <begin position="1"/>
        <end position="42"/>
    </location>
</feature>